<dbReference type="Proteomes" id="UP000738325">
    <property type="component" value="Unassembled WGS sequence"/>
</dbReference>
<dbReference type="OrthoDB" id="2401697at2759"/>
<evidence type="ECO:0000313" key="3">
    <source>
        <dbReference type="Proteomes" id="UP000738325"/>
    </source>
</evidence>
<feature type="compositionally biased region" description="Basic and acidic residues" evidence="1">
    <location>
        <begin position="152"/>
        <end position="167"/>
    </location>
</feature>
<feature type="compositionally biased region" description="Low complexity" evidence="1">
    <location>
        <begin position="61"/>
        <end position="74"/>
    </location>
</feature>
<feature type="compositionally biased region" description="Acidic residues" evidence="1">
    <location>
        <begin position="1"/>
        <end position="16"/>
    </location>
</feature>
<evidence type="ECO:0000313" key="2">
    <source>
        <dbReference type="EMBL" id="KAG0330494.1"/>
    </source>
</evidence>
<feature type="compositionally biased region" description="Polar residues" evidence="1">
    <location>
        <begin position="17"/>
        <end position="27"/>
    </location>
</feature>
<feature type="compositionally biased region" description="Polar residues" evidence="1">
    <location>
        <begin position="190"/>
        <end position="199"/>
    </location>
</feature>
<reference evidence="2" key="1">
    <citation type="journal article" date="2020" name="Fungal Divers.">
        <title>Resolving the Mortierellaceae phylogeny through synthesis of multi-gene phylogenetics and phylogenomics.</title>
        <authorList>
            <person name="Vandepol N."/>
            <person name="Liber J."/>
            <person name="Desiro A."/>
            <person name="Na H."/>
            <person name="Kennedy M."/>
            <person name="Barry K."/>
            <person name="Grigoriev I.V."/>
            <person name="Miller A.N."/>
            <person name="O'Donnell K."/>
            <person name="Stajich J.E."/>
            <person name="Bonito G."/>
        </authorList>
    </citation>
    <scope>NUCLEOTIDE SEQUENCE</scope>
    <source>
        <strain evidence="2">REB-010B</strain>
    </source>
</reference>
<name>A0A9P6RV79_9FUNG</name>
<keyword evidence="3" id="KW-1185">Reference proteome</keyword>
<feature type="compositionally biased region" description="Basic and acidic residues" evidence="1">
    <location>
        <begin position="176"/>
        <end position="189"/>
    </location>
</feature>
<feature type="region of interest" description="Disordered" evidence="1">
    <location>
        <begin position="1"/>
        <end position="87"/>
    </location>
</feature>
<feature type="compositionally biased region" description="Polar residues" evidence="1">
    <location>
        <begin position="136"/>
        <end position="150"/>
    </location>
</feature>
<gene>
    <name evidence="2" type="ORF">BGZ99_003065</name>
</gene>
<dbReference type="EMBL" id="JAAAIP010000002">
    <property type="protein sequence ID" value="KAG0330494.1"/>
    <property type="molecule type" value="Genomic_DNA"/>
</dbReference>
<accession>A0A9P6RV79</accession>
<comment type="caution">
    <text evidence="2">The sequence shown here is derived from an EMBL/GenBank/DDBJ whole genome shotgun (WGS) entry which is preliminary data.</text>
</comment>
<sequence>MDDNDADNEDGGDDDQTPPTFLLSSQDFEPRPSFSTSSSSRRHRLHDRIQDDFFLVEPSDLDPSSRPHSSLSNRSDSHPDDTMGFIYPSMMLSHSSEAPSLPLGKAQDAVGDKVSLAQEASHAPAAHDIPATIDSSLETLSGTPQPTLTFAEQHHQPRPESRLDQHQGSDQTSQTQHDEGQLAQDHADDSTSLSGTTELSPIPAQVADTDTAHNVRESKESSSGISGASNTQRKSVKSLFDSVAQEDYSAARPTPGSGFIAINPVWNLKGVLAGCFGFLSLLVLIGFLAAEYYHSTTTPAHVVVSEINYAEFQRVTYVLLDVYTSRLTQEQRPNRPPGFHVRVLADDKPWTLKEAPAQALQFPAEPIVTCVWGGYCQIFIPTFLPRDHKIKSPQVCTDTSYYLHIWFRNGTRISDRPIEIFTTRGHEGKSQECYLRPAATVNVINPPWGAEDEADEADDYLDYWKEQMRRAADSVVHGYTSLSAIWTDRYSETIQLATQSMINMVLELYQQSSRLAARILMQWREAFSESEGDVLDRASAAVLRAQGNAKQITSRAAAGLRKLTCQFSDQAFRDGRHSSPYGRTFKDQLDKLSAKKVLRKADQLLHKAEYFLADVEDNFDTWMAEKANVDMRGIKREADRLALKAEAKIVEALNSKLARNINGNVKHKLDQLKATSAGDKLVREADAVKKDVKRRWKDLQRQLQQW</sequence>
<proteinExistence type="predicted"/>
<evidence type="ECO:0000256" key="1">
    <source>
        <dbReference type="SAM" id="MobiDB-lite"/>
    </source>
</evidence>
<dbReference type="AlphaFoldDB" id="A0A9P6RV79"/>
<feature type="region of interest" description="Disordered" evidence="1">
    <location>
        <begin position="136"/>
        <end position="232"/>
    </location>
</feature>
<protein>
    <submittedName>
        <fullName evidence="2">Uncharacterized protein</fullName>
    </submittedName>
</protein>
<feature type="compositionally biased region" description="Basic and acidic residues" evidence="1">
    <location>
        <begin position="210"/>
        <end position="220"/>
    </location>
</feature>
<organism evidence="2 3">
    <name type="scientific">Dissophora globulifera</name>
    <dbReference type="NCBI Taxonomy" id="979702"/>
    <lineage>
        <taxon>Eukaryota</taxon>
        <taxon>Fungi</taxon>
        <taxon>Fungi incertae sedis</taxon>
        <taxon>Mucoromycota</taxon>
        <taxon>Mortierellomycotina</taxon>
        <taxon>Mortierellomycetes</taxon>
        <taxon>Mortierellales</taxon>
        <taxon>Mortierellaceae</taxon>
        <taxon>Dissophora</taxon>
    </lineage>
</organism>